<dbReference type="GO" id="GO:0005667">
    <property type="term" value="C:transcription regulator complex"/>
    <property type="evidence" value="ECO:0007669"/>
    <property type="project" value="TreeGrafter"/>
</dbReference>
<dbReference type="PANTHER" id="PTHR10390:SF44">
    <property type="entry name" value="SIX HOMEOBOX 4"/>
    <property type="match status" value="1"/>
</dbReference>
<dbReference type="GO" id="GO:0000981">
    <property type="term" value="F:DNA-binding transcription factor activity, RNA polymerase II-specific"/>
    <property type="evidence" value="ECO:0007669"/>
    <property type="project" value="TreeGrafter"/>
</dbReference>
<evidence type="ECO:0000259" key="4">
    <source>
        <dbReference type="Pfam" id="PF16878"/>
    </source>
</evidence>
<evidence type="ECO:0000256" key="3">
    <source>
        <dbReference type="ARBA" id="ARBA00023242"/>
    </source>
</evidence>
<accession>A0A177B6K1</accession>
<keyword evidence="2" id="KW-0371">Homeobox</keyword>
<protein>
    <recommendedName>
        <fullName evidence="4">Homeobox protein SIX1 N-terminal SD domain-containing protein</fullName>
    </recommendedName>
</protein>
<dbReference type="EMBL" id="LWCA01000309">
    <property type="protein sequence ID" value="OAF69273.1"/>
    <property type="molecule type" value="Genomic_DNA"/>
</dbReference>
<gene>
    <name evidence="5" type="ORF">A3Q56_02966</name>
</gene>
<keyword evidence="1" id="KW-0238">DNA-binding</keyword>
<proteinExistence type="predicted"/>
<evidence type="ECO:0000256" key="2">
    <source>
        <dbReference type="ARBA" id="ARBA00023155"/>
    </source>
</evidence>
<dbReference type="Proteomes" id="UP000078046">
    <property type="component" value="Unassembled WGS sequence"/>
</dbReference>
<evidence type="ECO:0000256" key="1">
    <source>
        <dbReference type="ARBA" id="ARBA00023125"/>
    </source>
</evidence>
<feature type="domain" description="Homeobox protein SIX1 N-terminal SD" evidence="4">
    <location>
        <begin position="31"/>
        <end position="161"/>
    </location>
</feature>
<dbReference type="GO" id="GO:0005634">
    <property type="term" value="C:nucleus"/>
    <property type="evidence" value="ECO:0007669"/>
    <property type="project" value="TreeGrafter"/>
</dbReference>
<dbReference type="Pfam" id="PF16878">
    <property type="entry name" value="SIX1_SD"/>
    <property type="match status" value="1"/>
</dbReference>
<organism evidence="5 6">
    <name type="scientific">Intoshia linei</name>
    <dbReference type="NCBI Taxonomy" id="1819745"/>
    <lineage>
        <taxon>Eukaryota</taxon>
        <taxon>Metazoa</taxon>
        <taxon>Spiralia</taxon>
        <taxon>Lophotrochozoa</taxon>
        <taxon>Mesozoa</taxon>
        <taxon>Orthonectida</taxon>
        <taxon>Rhopaluridae</taxon>
        <taxon>Intoshia</taxon>
    </lineage>
</organism>
<dbReference type="AlphaFoldDB" id="A0A177B6K1"/>
<dbReference type="InterPro" id="IPR031701">
    <property type="entry name" value="SIX1_SD"/>
</dbReference>
<dbReference type="GO" id="GO:0000978">
    <property type="term" value="F:RNA polymerase II cis-regulatory region sequence-specific DNA binding"/>
    <property type="evidence" value="ECO:0007669"/>
    <property type="project" value="TreeGrafter"/>
</dbReference>
<evidence type="ECO:0000313" key="6">
    <source>
        <dbReference type="Proteomes" id="UP000078046"/>
    </source>
</evidence>
<keyword evidence="6" id="KW-1185">Reference proteome</keyword>
<keyword evidence="3" id="KW-0539">Nucleus</keyword>
<reference evidence="5 6" key="1">
    <citation type="submission" date="2016-04" db="EMBL/GenBank/DDBJ databases">
        <title>The genome of Intoshia linei affirms orthonectids as highly simplified spiralians.</title>
        <authorList>
            <person name="Mikhailov K.V."/>
            <person name="Slusarev G.S."/>
            <person name="Nikitin M.A."/>
            <person name="Logacheva M.D."/>
            <person name="Penin A."/>
            <person name="Aleoshin V."/>
            <person name="Panchin Y.V."/>
        </authorList>
    </citation>
    <scope>NUCLEOTIDE SEQUENCE [LARGE SCALE GENOMIC DNA]</scope>
    <source>
        <strain evidence="5">Intl2013</strain>
        <tissue evidence="5">Whole animal</tissue>
    </source>
</reference>
<comment type="caution">
    <text evidence="5">The sequence shown here is derived from an EMBL/GenBank/DDBJ whole genome shotgun (WGS) entry which is preliminary data.</text>
</comment>
<name>A0A177B6K1_9BILA</name>
<sequence length="192" mass="23312">MREFEAEIKNQLEKKIKICNNFDTKNANIEFSSCNIQCICTVLENKQDCEILSKFINSLDITERQIDEILCLNYRNFFKRELYHACQSILRSKAFLLFKKKKFTEMMQLIKRYYFDEAHHKTLQFLWYNALYELEAETRNRSSSELTSVDKFRIRKNSILPLNIWDGEPMNYFVKRKYINVLNEFYAKNRLF</sequence>
<evidence type="ECO:0000313" key="5">
    <source>
        <dbReference type="EMBL" id="OAF69273.1"/>
    </source>
</evidence>
<dbReference type="PANTHER" id="PTHR10390">
    <property type="entry name" value="HOMEOBOX PROTEIN SIX"/>
    <property type="match status" value="1"/>
</dbReference>